<dbReference type="RefSeq" id="WP_132489508.1">
    <property type="nucleotide sequence ID" value="NZ_SMKW01000038.1"/>
</dbReference>
<dbReference type="Gene3D" id="2.60.120.10">
    <property type="entry name" value="Jelly Rolls"/>
    <property type="match status" value="1"/>
</dbReference>
<evidence type="ECO:0000256" key="1">
    <source>
        <dbReference type="SAM" id="MobiDB-lite"/>
    </source>
</evidence>
<reference evidence="3 4" key="1">
    <citation type="submission" date="2019-03" db="EMBL/GenBank/DDBJ databases">
        <title>Draft genome sequences of novel Actinobacteria.</title>
        <authorList>
            <person name="Sahin N."/>
            <person name="Ay H."/>
            <person name="Saygin H."/>
        </authorList>
    </citation>
    <scope>NUCLEOTIDE SEQUENCE [LARGE SCALE GENOMIC DNA]</scope>
    <source>
        <strain evidence="3 4">7K502</strain>
    </source>
</reference>
<name>A0A4R4YJN9_9PSEU</name>
<dbReference type="SUPFAM" id="SSF51182">
    <property type="entry name" value="RmlC-like cupins"/>
    <property type="match status" value="1"/>
</dbReference>
<comment type="caution">
    <text evidence="3">The sequence shown here is derived from an EMBL/GenBank/DDBJ whole genome shotgun (WGS) entry which is preliminary data.</text>
</comment>
<sequence length="179" mass="19658">MSYPPDRYRGDAGEISASFRPADADPELVNPSGTRTYYLATGKPTGRTHDIATDGEFGLYHVVDLAPGAGTGTHFHKAMSESFFVTDGSLQVYDGAKWREATKGDFLYVPPGGLHSFYNESDEPVSFLMLFAPGAPREEYFEGVGHIAALSDAERERFFVEHDSYFTDLRSGPKSGNSR</sequence>
<dbReference type="InterPro" id="IPR014710">
    <property type="entry name" value="RmlC-like_jellyroll"/>
</dbReference>
<feature type="region of interest" description="Disordered" evidence="1">
    <location>
        <begin position="1"/>
        <end position="26"/>
    </location>
</feature>
<dbReference type="PANTHER" id="PTHR36440">
    <property type="entry name" value="PUTATIVE (AFU_ORTHOLOGUE AFUA_8G07350)-RELATED"/>
    <property type="match status" value="1"/>
</dbReference>
<dbReference type="Pfam" id="PF07883">
    <property type="entry name" value="Cupin_2"/>
    <property type="match status" value="1"/>
</dbReference>
<dbReference type="InterPro" id="IPR053146">
    <property type="entry name" value="QDO-like"/>
</dbReference>
<dbReference type="InterPro" id="IPR011051">
    <property type="entry name" value="RmlC_Cupin_sf"/>
</dbReference>
<accession>A0A4R4YJN9</accession>
<dbReference type="OrthoDB" id="5243731at2"/>
<dbReference type="InterPro" id="IPR013096">
    <property type="entry name" value="Cupin_2"/>
</dbReference>
<gene>
    <name evidence="3" type="ORF">E1288_26185</name>
</gene>
<evidence type="ECO:0000259" key="2">
    <source>
        <dbReference type="Pfam" id="PF07883"/>
    </source>
</evidence>
<dbReference type="EMBL" id="SMKW01000038">
    <property type="protein sequence ID" value="TDD43622.1"/>
    <property type="molecule type" value="Genomic_DNA"/>
</dbReference>
<dbReference type="Proteomes" id="UP000294947">
    <property type="component" value="Unassembled WGS sequence"/>
</dbReference>
<dbReference type="PANTHER" id="PTHR36440:SF1">
    <property type="entry name" value="PUTATIVE (AFU_ORTHOLOGUE AFUA_8G07350)-RELATED"/>
    <property type="match status" value="1"/>
</dbReference>
<feature type="compositionally biased region" description="Basic and acidic residues" evidence="1">
    <location>
        <begin position="1"/>
        <end position="12"/>
    </location>
</feature>
<feature type="domain" description="Cupin type-2" evidence="2">
    <location>
        <begin position="62"/>
        <end position="131"/>
    </location>
</feature>
<proteinExistence type="predicted"/>
<keyword evidence="4" id="KW-1185">Reference proteome</keyword>
<organism evidence="3 4">
    <name type="scientific">Saccharopolyspora elongata</name>
    <dbReference type="NCBI Taxonomy" id="2530387"/>
    <lineage>
        <taxon>Bacteria</taxon>
        <taxon>Bacillati</taxon>
        <taxon>Actinomycetota</taxon>
        <taxon>Actinomycetes</taxon>
        <taxon>Pseudonocardiales</taxon>
        <taxon>Pseudonocardiaceae</taxon>
        <taxon>Saccharopolyspora</taxon>
    </lineage>
</organism>
<evidence type="ECO:0000313" key="4">
    <source>
        <dbReference type="Proteomes" id="UP000294947"/>
    </source>
</evidence>
<dbReference type="AlphaFoldDB" id="A0A4R4YJN9"/>
<protein>
    <submittedName>
        <fullName evidence="3">Cupin domain-containing protein</fullName>
    </submittedName>
</protein>
<evidence type="ECO:0000313" key="3">
    <source>
        <dbReference type="EMBL" id="TDD43622.1"/>
    </source>
</evidence>